<evidence type="ECO:0000256" key="5">
    <source>
        <dbReference type="ARBA" id="ARBA00023001"/>
    </source>
</evidence>
<gene>
    <name evidence="11" type="ORF">MFIFM68171_07654</name>
</gene>
<dbReference type="Proteomes" id="UP001628179">
    <property type="component" value="Unassembled WGS sequence"/>
</dbReference>
<keyword evidence="3 10" id="KW-0732">Signal</keyword>
<dbReference type="PRINTS" id="PR00734">
    <property type="entry name" value="GLHYDRLASE7"/>
</dbReference>
<dbReference type="InterPro" id="IPR037019">
    <property type="entry name" value="Glyco_hydro_7_sf"/>
</dbReference>
<accession>A0ABQ0GIE0</accession>
<evidence type="ECO:0000256" key="4">
    <source>
        <dbReference type="ARBA" id="ARBA00022801"/>
    </source>
</evidence>
<dbReference type="RefSeq" id="XP_070919175.1">
    <property type="nucleotide sequence ID" value="XM_071063074.1"/>
</dbReference>
<comment type="caution">
    <text evidence="11">The sequence shown here is derived from an EMBL/GenBank/DDBJ whole genome shotgun (WGS) entry which is preliminary data.</text>
</comment>
<keyword evidence="12" id="KW-1185">Reference proteome</keyword>
<organism evidence="11 12">
    <name type="scientific">Madurella fahalii</name>
    <dbReference type="NCBI Taxonomy" id="1157608"/>
    <lineage>
        <taxon>Eukaryota</taxon>
        <taxon>Fungi</taxon>
        <taxon>Dikarya</taxon>
        <taxon>Ascomycota</taxon>
        <taxon>Pezizomycotina</taxon>
        <taxon>Sordariomycetes</taxon>
        <taxon>Sordariomycetidae</taxon>
        <taxon>Sordariales</taxon>
        <taxon>Sordariales incertae sedis</taxon>
        <taxon>Madurella</taxon>
    </lineage>
</organism>
<dbReference type="CDD" id="cd07999">
    <property type="entry name" value="GH7_CBH_EG"/>
    <property type="match status" value="1"/>
</dbReference>
<dbReference type="PANTHER" id="PTHR33753:SF2">
    <property type="entry name" value="GLYCOSIDE HYDROLASE FAMILY 7 PROTEIN"/>
    <property type="match status" value="1"/>
</dbReference>
<feature type="chain" id="PRO_5047324538" description="Glucanase" evidence="10">
    <location>
        <begin position="18"/>
        <end position="453"/>
    </location>
</feature>
<comment type="catalytic activity">
    <reaction evidence="1">
        <text>Hydrolysis of (1-&gt;4)-beta-D-glucosidic linkages in cellulose and cellotetraose, releasing cellobiose from the non-reducing ends of the chains.</text>
        <dbReference type="EC" id="3.2.1.91"/>
    </reaction>
</comment>
<evidence type="ECO:0000256" key="6">
    <source>
        <dbReference type="ARBA" id="ARBA00023277"/>
    </source>
</evidence>
<dbReference type="Pfam" id="PF00840">
    <property type="entry name" value="Glyco_hydro_7"/>
    <property type="match status" value="1"/>
</dbReference>
<evidence type="ECO:0000256" key="10">
    <source>
        <dbReference type="SAM" id="SignalP"/>
    </source>
</evidence>
<dbReference type="SUPFAM" id="SSF49899">
    <property type="entry name" value="Concanavalin A-like lectins/glucanases"/>
    <property type="match status" value="1"/>
</dbReference>
<proteinExistence type="inferred from homology"/>
<reference evidence="11 12" key="1">
    <citation type="submission" date="2024-09" db="EMBL/GenBank/DDBJ databases">
        <title>Itraconazole resistance in Madurella fahalii resulting from another homologue of gene encoding cytochrome P450 14-alpha sterol demethylase (CYP51).</title>
        <authorList>
            <person name="Yoshioka I."/>
            <person name="Fahal A.H."/>
            <person name="Kaneko S."/>
            <person name="Yaguchi T."/>
        </authorList>
    </citation>
    <scope>NUCLEOTIDE SEQUENCE [LARGE SCALE GENOMIC DNA]</scope>
    <source>
        <strain evidence="11 12">IFM 68171</strain>
    </source>
</reference>
<dbReference type="Gene3D" id="2.70.100.10">
    <property type="entry name" value="Glycoside hydrolase, family 7, domain"/>
    <property type="match status" value="1"/>
</dbReference>
<protein>
    <recommendedName>
        <fullName evidence="9">Glucanase</fullName>
        <ecNumber evidence="9">3.2.1.-</ecNumber>
    </recommendedName>
</protein>
<dbReference type="InterPro" id="IPR013320">
    <property type="entry name" value="ConA-like_dom_sf"/>
</dbReference>
<dbReference type="EC" id="3.2.1.-" evidence="9"/>
<evidence type="ECO:0000256" key="2">
    <source>
        <dbReference type="ARBA" id="ARBA00006044"/>
    </source>
</evidence>
<evidence type="ECO:0000256" key="7">
    <source>
        <dbReference type="ARBA" id="ARBA00023295"/>
    </source>
</evidence>
<keyword evidence="6" id="KW-0119">Carbohydrate metabolism</keyword>
<evidence type="ECO:0000256" key="9">
    <source>
        <dbReference type="RuleBase" id="RU361164"/>
    </source>
</evidence>
<dbReference type="GeneID" id="98178397"/>
<evidence type="ECO:0000256" key="3">
    <source>
        <dbReference type="ARBA" id="ARBA00022729"/>
    </source>
</evidence>
<dbReference type="PANTHER" id="PTHR33753">
    <property type="entry name" value="1,4-BETA-D-GLUCAN CELLOBIOHYDROLASE B"/>
    <property type="match status" value="1"/>
</dbReference>
<evidence type="ECO:0000256" key="1">
    <source>
        <dbReference type="ARBA" id="ARBA00001641"/>
    </source>
</evidence>
<keyword evidence="8 9" id="KW-0624">Polysaccharide degradation</keyword>
<dbReference type="InterPro" id="IPR001722">
    <property type="entry name" value="Glyco_hydro_7"/>
</dbReference>
<name>A0ABQ0GIE0_9PEZI</name>
<evidence type="ECO:0000313" key="12">
    <source>
        <dbReference type="Proteomes" id="UP001628179"/>
    </source>
</evidence>
<keyword evidence="7 9" id="KW-0326">Glycosidase</keyword>
<feature type="signal peptide" evidence="10">
    <location>
        <begin position="1"/>
        <end position="17"/>
    </location>
</feature>
<keyword evidence="5 9" id="KW-0136">Cellulose degradation</keyword>
<evidence type="ECO:0000313" key="11">
    <source>
        <dbReference type="EMBL" id="GAB1317444.1"/>
    </source>
</evidence>
<dbReference type="EMBL" id="BAAFSV010000004">
    <property type="protein sequence ID" value="GAB1317444.1"/>
    <property type="molecule type" value="Genomic_DNA"/>
</dbReference>
<sequence length="453" mass="50297">MLVFISVLLCSLALVAAQQAGTLVNETHPRLQWTRCAANEGCQAVDGEVVMDANKRWIHKIDSYENCYSGNDWDDSVCDTGEDCTSMCVLEGAEYIPVYGVNATNDSISLKLKTYIEFARNIGSRLFLMESKNRYQMFTLLNNELAFDVDLSTVECGINSALYFVAMDADGGQARFPTNKAGAEYGTGYCDADCPRDLKFVGGKANMDPGWAPSQTDPDSGDGYFGACCPGFAVWNSNAHSFSMSSHTCPQEDYQICEWYICDGTSFGPDVFGPRCDRMGCDYNPYRMGNKDFYGKGKEVDTARKFTVVTQWTEDKVTQFFIQDGRKIDIPAPTWDGLPNHSGLTAELCEALPVVFGDDDLFVQNGGWKRHTSMLNQPMVLVMSIGLDHYAHNLWLDSLYPPYDNDENSPGKERGDCLPIEDNDPLVVENKHPNAKVVWSNIRFGPIGSTVKV</sequence>
<keyword evidence="4 9" id="KW-0378">Hydrolase</keyword>
<evidence type="ECO:0000256" key="8">
    <source>
        <dbReference type="ARBA" id="ARBA00023326"/>
    </source>
</evidence>
<comment type="similarity">
    <text evidence="2 9">Belongs to the glycosyl hydrolase 7 (cellulase C) family.</text>
</comment>